<evidence type="ECO:0000256" key="1">
    <source>
        <dbReference type="SAM" id="MobiDB-lite"/>
    </source>
</evidence>
<feature type="region of interest" description="Disordered" evidence="1">
    <location>
        <begin position="516"/>
        <end position="548"/>
    </location>
</feature>
<dbReference type="PROSITE" id="PS51257">
    <property type="entry name" value="PROKAR_LIPOPROTEIN"/>
    <property type="match status" value="1"/>
</dbReference>
<evidence type="ECO:0000313" key="2">
    <source>
        <dbReference type="EMBL" id="AUX26776.1"/>
    </source>
</evidence>
<dbReference type="AlphaFoldDB" id="A0A4P2QBT9"/>
<protein>
    <submittedName>
        <fullName evidence="2">Uncharacterized protein</fullName>
    </submittedName>
</protein>
<organism evidence="2 3">
    <name type="scientific">Sorangium cellulosum</name>
    <name type="common">Polyangium cellulosum</name>
    <dbReference type="NCBI Taxonomy" id="56"/>
    <lineage>
        <taxon>Bacteria</taxon>
        <taxon>Pseudomonadati</taxon>
        <taxon>Myxococcota</taxon>
        <taxon>Polyangia</taxon>
        <taxon>Polyangiales</taxon>
        <taxon>Polyangiaceae</taxon>
        <taxon>Sorangium</taxon>
    </lineage>
</organism>
<proteinExistence type="predicted"/>
<dbReference type="Proteomes" id="UP000295781">
    <property type="component" value="Chromosome"/>
</dbReference>
<feature type="region of interest" description="Disordered" evidence="1">
    <location>
        <begin position="591"/>
        <end position="610"/>
    </location>
</feature>
<sequence length="816" mass="88681">MTRTERERRRPWRGAARLAIASLLIAGTGSAVGCLDRPIAPNDPRTTSTIVERLTQSAVDKIDLLLAIDNSGSMADKQDILVRAIPDLVQGLVDPRCIHLAGTQAPRRADPNTGQCDEGFQREFEPVRDIHIGIISSSLGGHGATSCAPVETTSLSNNDMGRLIARSGHNVGTNDLETYLDRGFLAWDPEQKLDPNGTPGVADPGDGEADIDGSDTNADLNSTSLVEQLANMVKGTVQSGCGFEAQLESVYRFLVDPEPYLTIEVDEKGNAIPKDVDTTVLEQRKQFLRPSSLLAIIMLTDENDCSIREEGRNHYVANTSRSFRMWKPRQECATDPNDKCCLSCNQKHPDECGVDPTCTGPDGNPARLSEEEDPVNSRCWDQKRRFGFDFLYPIERYKKAFTEATIETRGGDLVQNPIFMDLDETDDDSSIRDPALVFFAGIVGVPWQDIARQNAAGEPDLLNGLNADGEPVGGFKNADELSVPPTVMDGGSYANTWELILGDPANHVPPKDPFMVESSEPRSGANPITGDRIVQPSETGSNEINGREYTIPQSNAGDLQYACIFDLPEEQDCDTQSQSCDCRLADPGELNDNPLCRPEGNGDPAQPGDRTSIQYKAKAYPGLRELQLIRDLGAQGIVGSVCPKQLDNANAPDFGYRPAIGAIIDRLKTVLGGQCLPRTLTLDNQKKAPCLILEARNTGGNCNCDQAARTPVLPEHSQAEKAVRNLDIAKASGWDCVCEIQQLEQEQADVCRTDLNDNALLNGQPVDGWCYIDPSIKVGNPDIVAGCPPTEQRIIRFMGEGKAQQGATLYISCSGE</sequence>
<gene>
    <name evidence="2" type="ORF">SOCEGT47_073460</name>
</gene>
<accession>A0A4P2QBT9</accession>
<dbReference type="OrthoDB" id="5480456at2"/>
<name>A0A4P2QBT9_SORCE</name>
<dbReference type="EMBL" id="CP012670">
    <property type="protein sequence ID" value="AUX26776.1"/>
    <property type="molecule type" value="Genomic_DNA"/>
</dbReference>
<evidence type="ECO:0000313" key="3">
    <source>
        <dbReference type="Proteomes" id="UP000295781"/>
    </source>
</evidence>
<feature type="region of interest" description="Disordered" evidence="1">
    <location>
        <begin position="190"/>
        <end position="215"/>
    </location>
</feature>
<reference evidence="2 3" key="1">
    <citation type="submission" date="2015-09" db="EMBL/GenBank/DDBJ databases">
        <title>Sorangium comparison.</title>
        <authorList>
            <person name="Zaburannyi N."/>
            <person name="Bunk B."/>
            <person name="Overmann J."/>
            <person name="Mueller R."/>
        </authorList>
    </citation>
    <scope>NUCLEOTIDE SEQUENCE [LARGE SCALE GENOMIC DNA]</scope>
    <source>
        <strain evidence="2 3">So ceGT47</strain>
    </source>
</reference>